<name>A0A1G2KVQ9_9BACT</name>
<dbReference type="EMBL" id="MHQM01000025">
    <property type="protein sequence ID" value="OHA03493.1"/>
    <property type="molecule type" value="Genomic_DNA"/>
</dbReference>
<feature type="domain" description="Peptidase M16 N-terminal" evidence="3">
    <location>
        <begin position="20"/>
        <end position="131"/>
    </location>
</feature>
<evidence type="ECO:0000256" key="1">
    <source>
        <dbReference type="ARBA" id="ARBA00007261"/>
    </source>
</evidence>
<proteinExistence type="inferred from homology"/>
<comment type="caution">
    <text evidence="5">The sequence shown here is derived from an EMBL/GenBank/DDBJ whole genome shotgun (WGS) entry which is preliminary data.</text>
</comment>
<accession>A0A1G2KVQ9</accession>
<dbReference type="GO" id="GO:0006508">
    <property type="term" value="P:proteolysis"/>
    <property type="evidence" value="ECO:0007669"/>
    <property type="project" value="InterPro"/>
</dbReference>
<protein>
    <recommendedName>
        <fullName evidence="7">Peptidase M16</fullName>
    </recommendedName>
</protein>
<dbReference type="GO" id="GO:0004222">
    <property type="term" value="F:metalloendopeptidase activity"/>
    <property type="evidence" value="ECO:0007669"/>
    <property type="project" value="InterPro"/>
</dbReference>
<evidence type="ECO:0000259" key="3">
    <source>
        <dbReference type="Pfam" id="PF00675"/>
    </source>
</evidence>
<dbReference type="InterPro" id="IPR007863">
    <property type="entry name" value="Peptidase_M16_C"/>
</dbReference>
<reference evidence="5 6" key="1">
    <citation type="journal article" date="2016" name="Nat. Commun.">
        <title>Thousands of microbial genomes shed light on interconnected biogeochemical processes in an aquifer system.</title>
        <authorList>
            <person name="Anantharaman K."/>
            <person name="Brown C.T."/>
            <person name="Hug L.A."/>
            <person name="Sharon I."/>
            <person name="Castelle C.J."/>
            <person name="Probst A.J."/>
            <person name="Thomas B.C."/>
            <person name="Singh A."/>
            <person name="Wilkins M.J."/>
            <person name="Karaoz U."/>
            <person name="Brodie E.L."/>
            <person name="Williams K.H."/>
            <person name="Hubbard S.S."/>
            <person name="Banfield J.F."/>
        </authorList>
    </citation>
    <scope>NUCLEOTIDE SEQUENCE [LARGE SCALE GENOMIC DNA]</scope>
</reference>
<dbReference type="STRING" id="1802274.A3J58_03205"/>
<dbReference type="SUPFAM" id="SSF63411">
    <property type="entry name" value="LuxS/MPP-like metallohydrolase"/>
    <property type="match status" value="2"/>
</dbReference>
<evidence type="ECO:0000259" key="4">
    <source>
        <dbReference type="Pfam" id="PF05193"/>
    </source>
</evidence>
<evidence type="ECO:0000256" key="2">
    <source>
        <dbReference type="RuleBase" id="RU004447"/>
    </source>
</evidence>
<dbReference type="Pfam" id="PF00675">
    <property type="entry name" value="Peptidase_M16"/>
    <property type="match status" value="1"/>
</dbReference>
<dbReference type="InterPro" id="IPR011765">
    <property type="entry name" value="Pept_M16_N"/>
</dbReference>
<dbReference type="Proteomes" id="UP000178510">
    <property type="component" value="Unassembled WGS sequence"/>
</dbReference>
<dbReference type="PROSITE" id="PS00143">
    <property type="entry name" value="INSULINASE"/>
    <property type="match status" value="1"/>
</dbReference>
<evidence type="ECO:0008006" key="7">
    <source>
        <dbReference type="Google" id="ProtNLM"/>
    </source>
</evidence>
<dbReference type="PANTHER" id="PTHR11851:SF49">
    <property type="entry name" value="MITOCHONDRIAL-PROCESSING PEPTIDASE SUBUNIT ALPHA"/>
    <property type="match status" value="1"/>
</dbReference>
<dbReference type="GO" id="GO:0046872">
    <property type="term" value="F:metal ion binding"/>
    <property type="evidence" value="ECO:0007669"/>
    <property type="project" value="InterPro"/>
</dbReference>
<feature type="domain" description="Peptidase M16 C-terminal" evidence="4">
    <location>
        <begin position="167"/>
        <end position="341"/>
    </location>
</feature>
<dbReference type="AlphaFoldDB" id="A0A1G2KVQ9"/>
<sequence length="423" mass="47587">MFKKTTLESGLRIITAPMVGTNTVTVLVLCGTGSDYEAREIGGISHFLEHMFFKGTKNRPTPDEIKHELDGMGSISNAFTSHEITGYHIKAAKTYLDQSLDLLADIYKNSLLAEEEINRERQVIIEEMHKDRDTPTLFVWWVWERLLYGDQPAGWDVIGEEKVIRALSRDDFANYFTHQYVASNTAIVIAGNFDQDATVARARELFGDLRSASPMRTKPAVRDTQNGIGLDLEYKETDQTHITLGFRGYDANHPKRYIAEVLAALLGGSWSARMWDRIRDKLGLAYTVMTAHESYSNRGYLVTYAGVDHANVEKTIRAALEEYKRMTVEPVSAAELKRVKDYMRGTTLIGLEQSNAVANFIGGEEMLTGKPQTIDEVFAKIDAVTPEDILAVSREMIRPEALNLAMIGPARDRAPFERILKEL</sequence>
<dbReference type="PANTHER" id="PTHR11851">
    <property type="entry name" value="METALLOPROTEASE"/>
    <property type="match status" value="1"/>
</dbReference>
<dbReference type="Gene3D" id="3.30.830.10">
    <property type="entry name" value="Metalloenzyme, LuxS/M16 peptidase-like"/>
    <property type="match status" value="2"/>
</dbReference>
<comment type="similarity">
    <text evidence="1 2">Belongs to the peptidase M16 family.</text>
</comment>
<dbReference type="InterPro" id="IPR050361">
    <property type="entry name" value="MPP/UQCRC_Complex"/>
</dbReference>
<gene>
    <name evidence="5" type="ORF">A3J58_03205</name>
</gene>
<dbReference type="InterPro" id="IPR001431">
    <property type="entry name" value="Pept_M16_Zn_BS"/>
</dbReference>
<evidence type="ECO:0000313" key="5">
    <source>
        <dbReference type="EMBL" id="OHA03493.1"/>
    </source>
</evidence>
<dbReference type="Pfam" id="PF05193">
    <property type="entry name" value="Peptidase_M16_C"/>
    <property type="match status" value="1"/>
</dbReference>
<evidence type="ECO:0000313" key="6">
    <source>
        <dbReference type="Proteomes" id="UP000178510"/>
    </source>
</evidence>
<organism evidence="5 6">
    <name type="scientific">Candidatus Sungbacteria bacterium RIFCSPHIGHO2_02_FULL_52_23</name>
    <dbReference type="NCBI Taxonomy" id="1802274"/>
    <lineage>
        <taxon>Bacteria</taxon>
        <taxon>Candidatus Sungiibacteriota</taxon>
    </lineage>
</organism>
<dbReference type="InterPro" id="IPR011249">
    <property type="entry name" value="Metalloenz_LuxS/M16"/>
</dbReference>